<evidence type="ECO:0000313" key="11">
    <source>
        <dbReference type="EMBL" id="PKZ13978.1"/>
    </source>
</evidence>
<dbReference type="EMBL" id="PKGU01000008">
    <property type="protein sequence ID" value="PKZ13978.1"/>
    <property type="molecule type" value="Genomic_DNA"/>
</dbReference>
<evidence type="ECO:0000256" key="1">
    <source>
        <dbReference type="ARBA" id="ARBA00022553"/>
    </source>
</evidence>
<evidence type="ECO:0000313" key="12">
    <source>
        <dbReference type="Proteomes" id="UP000242263"/>
    </source>
</evidence>
<evidence type="ECO:0000256" key="4">
    <source>
        <dbReference type="ARBA" id="ARBA00023125"/>
    </source>
</evidence>
<comment type="caution">
    <text evidence="11">The sequence shown here is derived from an EMBL/GenBank/DDBJ whole genome shotgun (WGS) entry which is preliminary data.</text>
</comment>
<proteinExistence type="predicted"/>
<dbReference type="Pfam" id="PF00486">
    <property type="entry name" value="Trans_reg_C"/>
    <property type="match status" value="1"/>
</dbReference>
<dbReference type="NCBIfam" id="NF040689">
    <property type="entry name" value="MtrAB_MtrA"/>
    <property type="match status" value="1"/>
</dbReference>
<organism evidence="11 12">
    <name type="scientific">Alloscardovia omnicolens</name>
    <dbReference type="NCBI Taxonomy" id="419015"/>
    <lineage>
        <taxon>Bacteria</taxon>
        <taxon>Bacillati</taxon>
        <taxon>Actinomycetota</taxon>
        <taxon>Actinomycetes</taxon>
        <taxon>Bifidobacteriales</taxon>
        <taxon>Bifidobacteriaceae</taxon>
        <taxon>Alloscardovia</taxon>
    </lineage>
</organism>
<dbReference type="PROSITE" id="PS51755">
    <property type="entry name" value="OMPR_PHOB"/>
    <property type="match status" value="1"/>
</dbReference>
<keyword evidence="1 7" id="KW-0597">Phosphoprotein</keyword>
<reference evidence="11 12" key="1">
    <citation type="submission" date="2017-12" db="EMBL/GenBank/DDBJ databases">
        <title>Phylogenetic diversity of female urinary microbiome.</title>
        <authorList>
            <person name="Thomas-White K."/>
            <person name="Wolfe A.J."/>
        </authorList>
    </citation>
    <scope>NUCLEOTIDE SEQUENCE [LARGE SCALE GENOMIC DNA]</scope>
    <source>
        <strain evidence="11 12">UMB0064</strain>
    </source>
</reference>
<dbReference type="SMART" id="SM00448">
    <property type="entry name" value="REC"/>
    <property type="match status" value="1"/>
</dbReference>
<dbReference type="GO" id="GO:0000156">
    <property type="term" value="F:phosphorelay response regulator activity"/>
    <property type="evidence" value="ECO:0007669"/>
    <property type="project" value="InterPro"/>
</dbReference>
<dbReference type="InterPro" id="IPR036388">
    <property type="entry name" value="WH-like_DNA-bd_sf"/>
</dbReference>
<keyword evidence="4 8" id="KW-0238">DNA-binding</keyword>
<dbReference type="PROSITE" id="PS50110">
    <property type="entry name" value="RESPONSE_REGULATORY"/>
    <property type="match status" value="1"/>
</dbReference>
<dbReference type="Proteomes" id="UP000242263">
    <property type="component" value="Unassembled WGS sequence"/>
</dbReference>
<evidence type="ECO:0000256" key="8">
    <source>
        <dbReference type="PROSITE-ProRule" id="PRU01091"/>
    </source>
</evidence>
<accession>A0A2I1M1H0</accession>
<feature type="domain" description="OmpR/PhoB-type" evidence="10">
    <location>
        <begin position="127"/>
        <end position="226"/>
    </location>
</feature>
<feature type="domain" description="Response regulatory" evidence="9">
    <location>
        <begin position="1"/>
        <end position="112"/>
    </location>
</feature>
<dbReference type="SMART" id="SM00862">
    <property type="entry name" value="Trans_reg_C"/>
    <property type="match status" value="1"/>
</dbReference>
<dbReference type="GO" id="GO:0045893">
    <property type="term" value="P:positive regulation of DNA-templated transcription"/>
    <property type="evidence" value="ECO:0007669"/>
    <property type="project" value="InterPro"/>
</dbReference>
<keyword evidence="2" id="KW-0902">Two-component regulatory system</keyword>
<gene>
    <name evidence="11" type="ORF">CYJ32_07730</name>
</gene>
<evidence type="ECO:0000259" key="10">
    <source>
        <dbReference type="PROSITE" id="PS51755"/>
    </source>
</evidence>
<dbReference type="InterPro" id="IPR047671">
    <property type="entry name" value="MtrAB_MtrA"/>
</dbReference>
<dbReference type="CDD" id="cd00383">
    <property type="entry name" value="trans_reg_C"/>
    <property type="match status" value="1"/>
</dbReference>
<dbReference type="GO" id="GO:0005829">
    <property type="term" value="C:cytosol"/>
    <property type="evidence" value="ECO:0007669"/>
    <property type="project" value="TreeGrafter"/>
</dbReference>
<evidence type="ECO:0000256" key="5">
    <source>
        <dbReference type="ARBA" id="ARBA00023163"/>
    </source>
</evidence>
<dbReference type="FunFam" id="1.10.10.10:FF:000018">
    <property type="entry name" value="DNA-binding response regulator ResD"/>
    <property type="match status" value="1"/>
</dbReference>
<keyword evidence="5" id="KW-0804">Transcription</keyword>
<dbReference type="Gene3D" id="1.10.10.10">
    <property type="entry name" value="Winged helix-like DNA-binding domain superfamily/Winged helix DNA-binding domain"/>
    <property type="match status" value="1"/>
</dbReference>
<dbReference type="AlphaFoldDB" id="A0A2I1M1H0"/>
<dbReference type="RefSeq" id="WP_101541638.1">
    <property type="nucleotide sequence ID" value="NZ_PKGU01000008.1"/>
</dbReference>
<dbReference type="SUPFAM" id="SSF52172">
    <property type="entry name" value="CheY-like"/>
    <property type="match status" value="1"/>
</dbReference>
<feature type="modified residue" description="4-aspartylphosphate" evidence="7">
    <location>
        <position position="48"/>
    </location>
</feature>
<evidence type="ECO:0000256" key="2">
    <source>
        <dbReference type="ARBA" id="ARBA00023012"/>
    </source>
</evidence>
<sequence length="232" mass="25802">MIVDDDQALAEMLSIVLEGECFRAVVCHDGLRAVELFPLIQPDLVLLDVMLPGLTGVEVAQKIRIASVVPIIMLTAKSDTMAVVEGLEAGADDYVSKPFKVAELLARIRTRLRRITHQSGNQEAYNPAHIERDGLVMDRSQHTVSVYGHNANLTPLEFDLLFLLASNENEVISRTTLLKEVWGYADAGDTRLVSVHIQRLRAKVEKDPEHPDFIHTVRGIGYKFCTSSENIT</sequence>
<name>A0A2I1M1H0_9BIFI</name>
<evidence type="ECO:0000256" key="7">
    <source>
        <dbReference type="PROSITE-ProRule" id="PRU00169"/>
    </source>
</evidence>
<feature type="DNA-binding region" description="OmpR/PhoB-type" evidence="8">
    <location>
        <begin position="127"/>
        <end position="226"/>
    </location>
</feature>
<evidence type="ECO:0000256" key="3">
    <source>
        <dbReference type="ARBA" id="ARBA00023015"/>
    </source>
</evidence>
<dbReference type="InterPro" id="IPR001789">
    <property type="entry name" value="Sig_transdc_resp-reg_receiver"/>
</dbReference>
<dbReference type="InterPro" id="IPR001867">
    <property type="entry name" value="OmpR/PhoB-type_DNA-bd"/>
</dbReference>
<protein>
    <recommendedName>
        <fullName evidence="6">DNA-binding response regulator MtrA</fullName>
    </recommendedName>
</protein>
<evidence type="ECO:0000259" key="9">
    <source>
        <dbReference type="PROSITE" id="PS50110"/>
    </source>
</evidence>
<dbReference type="GO" id="GO:0032993">
    <property type="term" value="C:protein-DNA complex"/>
    <property type="evidence" value="ECO:0007669"/>
    <property type="project" value="TreeGrafter"/>
</dbReference>
<dbReference type="PANTHER" id="PTHR48111:SF21">
    <property type="entry name" value="DNA-BINDING DUAL MASTER TRANSCRIPTIONAL REGULATOR RPAA"/>
    <property type="match status" value="1"/>
</dbReference>
<dbReference type="InterPro" id="IPR039420">
    <property type="entry name" value="WalR-like"/>
</dbReference>
<evidence type="ECO:0000256" key="6">
    <source>
        <dbReference type="ARBA" id="ARBA00035142"/>
    </source>
</evidence>
<dbReference type="Gene3D" id="6.10.250.690">
    <property type="match status" value="1"/>
</dbReference>
<keyword evidence="3" id="KW-0805">Transcription regulation</keyword>
<dbReference type="InterPro" id="IPR011006">
    <property type="entry name" value="CheY-like_superfamily"/>
</dbReference>
<dbReference type="Gene3D" id="3.40.50.2300">
    <property type="match status" value="1"/>
</dbReference>
<dbReference type="PANTHER" id="PTHR48111">
    <property type="entry name" value="REGULATOR OF RPOS"/>
    <property type="match status" value="1"/>
</dbReference>
<dbReference type="Pfam" id="PF00072">
    <property type="entry name" value="Response_reg"/>
    <property type="match status" value="1"/>
</dbReference>
<dbReference type="GO" id="GO:0000976">
    <property type="term" value="F:transcription cis-regulatory region binding"/>
    <property type="evidence" value="ECO:0007669"/>
    <property type="project" value="InterPro"/>
</dbReference>